<name>A0A2P6N6L9_9EUKA</name>
<evidence type="ECO:0000256" key="1">
    <source>
        <dbReference type="RuleBase" id="RU004374"/>
    </source>
</evidence>
<dbReference type="OrthoDB" id="590761at2759"/>
<evidence type="ECO:0000313" key="3">
    <source>
        <dbReference type="EMBL" id="PRP79599.1"/>
    </source>
</evidence>
<comment type="similarity">
    <text evidence="1">Belongs to the eukaryotic initiation factor 4E family.</text>
</comment>
<feature type="region of interest" description="Disordered" evidence="2">
    <location>
        <begin position="211"/>
        <end position="244"/>
    </location>
</feature>
<organism evidence="3 4">
    <name type="scientific">Planoprotostelium fungivorum</name>
    <dbReference type="NCBI Taxonomy" id="1890364"/>
    <lineage>
        <taxon>Eukaryota</taxon>
        <taxon>Amoebozoa</taxon>
        <taxon>Evosea</taxon>
        <taxon>Variosea</taxon>
        <taxon>Cavosteliida</taxon>
        <taxon>Cavosteliaceae</taxon>
        <taxon>Planoprotostelium</taxon>
    </lineage>
</organism>
<dbReference type="AlphaFoldDB" id="A0A2P6N6L9"/>
<dbReference type="InterPro" id="IPR023398">
    <property type="entry name" value="TIF_eIF4e-like"/>
</dbReference>
<proteinExistence type="inferred from homology"/>
<accession>A0A2P6N6L9</accession>
<dbReference type="EMBL" id="MDYQ01000178">
    <property type="protein sequence ID" value="PRP79599.1"/>
    <property type="molecule type" value="Genomic_DNA"/>
</dbReference>
<dbReference type="GO" id="GO:0003743">
    <property type="term" value="F:translation initiation factor activity"/>
    <property type="evidence" value="ECO:0007669"/>
    <property type="project" value="UniProtKB-KW"/>
</dbReference>
<dbReference type="Proteomes" id="UP000241769">
    <property type="component" value="Unassembled WGS sequence"/>
</dbReference>
<reference evidence="3 4" key="1">
    <citation type="journal article" date="2018" name="Genome Biol. Evol.">
        <title>Multiple Roots of Fruiting Body Formation in Amoebozoa.</title>
        <authorList>
            <person name="Hillmann F."/>
            <person name="Forbes G."/>
            <person name="Novohradska S."/>
            <person name="Ferling I."/>
            <person name="Riege K."/>
            <person name="Groth M."/>
            <person name="Westermann M."/>
            <person name="Marz M."/>
            <person name="Spaller T."/>
            <person name="Winckler T."/>
            <person name="Schaap P."/>
            <person name="Glockner G."/>
        </authorList>
    </citation>
    <scope>NUCLEOTIDE SEQUENCE [LARGE SCALE GENOMIC DNA]</scope>
    <source>
        <strain evidence="3 4">Jena</strain>
    </source>
</reference>
<dbReference type="Gene3D" id="3.30.760.10">
    <property type="entry name" value="RNA Cap, Translation Initiation Factor Eif4e"/>
    <property type="match status" value="1"/>
</dbReference>
<keyword evidence="1" id="KW-0694">RNA-binding</keyword>
<dbReference type="InParanoid" id="A0A2P6N6L9"/>
<keyword evidence="1" id="KW-0648">Protein biosynthesis</keyword>
<dbReference type="SUPFAM" id="SSF55418">
    <property type="entry name" value="eIF4e-like"/>
    <property type="match status" value="1"/>
</dbReference>
<gene>
    <name evidence="3" type="ORF">PROFUN_14533</name>
</gene>
<dbReference type="STRING" id="1890364.A0A2P6N6L9"/>
<dbReference type="PANTHER" id="PTHR11960:SF18">
    <property type="entry name" value="EUKARYOTIC TRANSLATION INITIATION FACTOR 4E HOMOLOGOUS PROTEIN, ISOFORM B"/>
    <property type="match status" value="1"/>
</dbReference>
<dbReference type="GO" id="GO:0000340">
    <property type="term" value="F:RNA 7-methylguanosine cap binding"/>
    <property type="evidence" value="ECO:0007669"/>
    <property type="project" value="TreeGrafter"/>
</dbReference>
<keyword evidence="1 3" id="KW-0396">Initiation factor</keyword>
<keyword evidence="4" id="KW-1185">Reference proteome</keyword>
<dbReference type="PANTHER" id="PTHR11960">
    <property type="entry name" value="EUKARYOTIC TRANSLATION INITIATION FACTOR 4E RELATED"/>
    <property type="match status" value="1"/>
</dbReference>
<dbReference type="GO" id="GO:0016281">
    <property type="term" value="C:eukaryotic translation initiation factor 4F complex"/>
    <property type="evidence" value="ECO:0007669"/>
    <property type="project" value="TreeGrafter"/>
</dbReference>
<dbReference type="InterPro" id="IPR001040">
    <property type="entry name" value="TIF_eIF_4E"/>
</dbReference>
<protein>
    <submittedName>
        <fullName evidence="3">Putative Eukaryotic translation initiation factor 4E type</fullName>
    </submittedName>
</protein>
<feature type="region of interest" description="Disordered" evidence="2">
    <location>
        <begin position="1"/>
        <end position="22"/>
    </location>
</feature>
<dbReference type="Pfam" id="PF01652">
    <property type="entry name" value="IF4E"/>
    <property type="match status" value="1"/>
</dbReference>
<comment type="caution">
    <text evidence="3">The sequence shown here is derived from an EMBL/GenBank/DDBJ whole genome shotgun (WGS) entry which is preliminary data.</text>
</comment>
<evidence type="ECO:0000256" key="2">
    <source>
        <dbReference type="SAM" id="MobiDB-lite"/>
    </source>
</evidence>
<sequence length="244" mass="27217">MSTPDNNSTAVQSATGSQNESGTHRLQSTWTFWFDKKNKSKNVSYADNLINTISFSTIEDFWRSYVHLVKASVLPKEANIHLFRSGLTPMWETFPKGGCHIKKVRKGDPNLTVLWEELMVALIGEAFEDPDVVGIVLSIRQKEDVISVWNADCCNFSLRPRLNEVLKSVWGAENCGGIEYKTHNASMKDRSTYRTRGNSVDVVAAEKVIAAAENNATEKNGSAEKTEEKKEEEKEQPTAGEKSG</sequence>
<feature type="compositionally biased region" description="Basic and acidic residues" evidence="2">
    <location>
        <begin position="221"/>
        <end position="236"/>
    </location>
</feature>
<evidence type="ECO:0000313" key="4">
    <source>
        <dbReference type="Proteomes" id="UP000241769"/>
    </source>
</evidence>